<dbReference type="AlphaFoldDB" id="A0A7V7TI35"/>
<dbReference type="GeneID" id="77343831"/>
<sequence length="118" mass="13084">MKLKEIKTGISLMLFASSACAGPLDEIITTDEKKISTITVGVDGSWFIKSEDSWNLQGCNEIEVLKIESSHPNKVDYINLLSTINDYSKAKIKAHAYCEKYDNSVITAGKFISITFSQ</sequence>
<dbReference type="EMBL" id="VZPX01000006">
    <property type="protein sequence ID" value="KAB0481900.1"/>
    <property type="molecule type" value="Genomic_DNA"/>
</dbReference>
<feature type="signal peptide" evidence="1">
    <location>
        <begin position="1"/>
        <end position="21"/>
    </location>
</feature>
<gene>
    <name evidence="2" type="ORF">F7Q91_04615</name>
</gene>
<proteinExistence type="predicted"/>
<evidence type="ECO:0000256" key="1">
    <source>
        <dbReference type="SAM" id="SignalP"/>
    </source>
</evidence>
<dbReference type="Proteomes" id="UP000423756">
    <property type="component" value="Unassembled WGS sequence"/>
</dbReference>
<evidence type="ECO:0000313" key="2">
    <source>
        <dbReference type="EMBL" id="KAB0481900.1"/>
    </source>
</evidence>
<accession>A0A7V7TI35</accession>
<comment type="caution">
    <text evidence="2">The sequence shown here is derived from an EMBL/GenBank/DDBJ whole genome shotgun (WGS) entry which is preliminary data.</text>
</comment>
<keyword evidence="1" id="KW-0732">Signal</keyword>
<name>A0A7V7TI35_9VIBR</name>
<evidence type="ECO:0000313" key="3">
    <source>
        <dbReference type="Proteomes" id="UP000423756"/>
    </source>
</evidence>
<organism evidence="2 3">
    <name type="scientific">Vibrio chagasii</name>
    <dbReference type="NCBI Taxonomy" id="170679"/>
    <lineage>
        <taxon>Bacteria</taxon>
        <taxon>Pseudomonadati</taxon>
        <taxon>Pseudomonadota</taxon>
        <taxon>Gammaproteobacteria</taxon>
        <taxon>Vibrionales</taxon>
        <taxon>Vibrionaceae</taxon>
        <taxon>Vibrio</taxon>
    </lineage>
</organism>
<reference evidence="2 3" key="1">
    <citation type="submission" date="2019-09" db="EMBL/GenBank/DDBJ databases">
        <title>Draft genome sequences of 48 bacterial type strains from the CCUG.</title>
        <authorList>
            <person name="Tunovic T."/>
            <person name="Pineiro-Iglesias B."/>
            <person name="Unosson C."/>
            <person name="Inganas E."/>
            <person name="Ohlen M."/>
            <person name="Cardew S."/>
            <person name="Jensie-Markopoulos S."/>
            <person name="Salva-Serra F."/>
            <person name="Jaen-Luchoro D."/>
            <person name="Karlsson R."/>
            <person name="Svensson-Stadler L."/>
            <person name="Chun J."/>
            <person name="Moore E."/>
        </authorList>
    </citation>
    <scope>NUCLEOTIDE SEQUENCE [LARGE SCALE GENOMIC DNA]</scope>
    <source>
        <strain evidence="2 3">CCUG 48643</strain>
    </source>
</reference>
<protein>
    <submittedName>
        <fullName evidence="2">Uncharacterized protein</fullName>
    </submittedName>
</protein>
<dbReference type="PROSITE" id="PS51257">
    <property type="entry name" value="PROKAR_LIPOPROTEIN"/>
    <property type="match status" value="1"/>
</dbReference>
<dbReference type="RefSeq" id="WP_137406831.1">
    <property type="nucleotide sequence ID" value="NZ_AP025466.1"/>
</dbReference>
<feature type="chain" id="PRO_5031226682" evidence="1">
    <location>
        <begin position="22"/>
        <end position="118"/>
    </location>
</feature>